<evidence type="ECO:0000313" key="1">
    <source>
        <dbReference type="EMBL" id="MCE2595888.1"/>
    </source>
</evidence>
<dbReference type="Gene3D" id="3.10.180.10">
    <property type="entry name" value="2,3-Dihydroxybiphenyl 1,2-Dioxygenase, domain 1"/>
    <property type="match status" value="1"/>
</dbReference>
<keyword evidence="2" id="KW-1185">Reference proteome</keyword>
<sequence>MKKLHLALSTNQIAATIADYSVRLGAAPCSYIENEYALWRTESLNLSVRQDPSCAPGELRHLGWEDASATEFSEELDVNGIKWERFNAQQQADEINEIWPQADYQPEALGE</sequence>
<evidence type="ECO:0000313" key="2">
    <source>
        <dbReference type="Proteomes" id="UP001201273"/>
    </source>
</evidence>
<gene>
    <name evidence="1" type="ORF">K6Y31_13830</name>
</gene>
<proteinExistence type="predicted"/>
<accession>A0ABS8WBI4</accession>
<comment type="caution">
    <text evidence="1">The sequence shown here is derived from an EMBL/GenBank/DDBJ whole genome shotgun (WGS) entry which is preliminary data.</text>
</comment>
<dbReference type="EMBL" id="JAIMJA010000014">
    <property type="protein sequence ID" value="MCE2595888.1"/>
    <property type="molecule type" value="Genomic_DNA"/>
</dbReference>
<name>A0ABS8WBI4_9GAMM</name>
<protein>
    <submittedName>
        <fullName evidence="1">Uncharacterized protein</fullName>
    </submittedName>
</protein>
<reference evidence="1 2" key="1">
    <citation type="journal article" date="2022" name="Environ. Microbiol. Rep.">
        <title>Eco-phylogenetic analyses reveal divergent evolution of vitamin B12 metabolism in the marine bacterial family 'Psychromonadaceae'.</title>
        <authorList>
            <person name="Jin X."/>
            <person name="Yang Y."/>
            <person name="Cao H."/>
            <person name="Gao B."/>
            <person name="Zhao Z."/>
        </authorList>
    </citation>
    <scope>NUCLEOTIDE SEQUENCE [LARGE SCALE GENOMIC DNA]</scope>
    <source>
        <strain evidence="1 2">MKS20</strain>
    </source>
</reference>
<dbReference type="Proteomes" id="UP001201273">
    <property type="component" value="Unassembled WGS sequence"/>
</dbReference>
<organism evidence="1 2">
    <name type="scientific">Motilimonas cestriensis</name>
    <dbReference type="NCBI Taxonomy" id="2742685"/>
    <lineage>
        <taxon>Bacteria</taxon>
        <taxon>Pseudomonadati</taxon>
        <taxon>Pseudomonadota</taxon>
        <taxon>Gammaproteobacteria</taxon>
        <taxon>Alteromonadales</taxon>
        <taxon>Alteromonadales genera incertae sedis</taxon>
        <taxon>Motilimonas</taxon>
    </lineage>
</organism>
<dbReference type="InterPro" id="IPR029068">
    <property type="entry name" value="Glyas_Bleomycin-R_OHBP_Dase"/>
</dbReference>